<feature type="transmembrane region" description="Helical" evidence="1">
    <location>
        <begin position="6"/>
        <end position="23"/>
    </location>
</feature>
<keyword evidence="1" id="KW-1133">Transmembrane helix</keyword>
<evidence type="ECO:0000256" key="1">
    <source>
        <dbReference type="SAM" id="Phobius"/>
    </source>
</evidence>
<reference evidence="3" key="1">
    <citation type="submission" date="2022-10" db="EMBL/GenBank/DDBJ databases">
        <title>Catenovulum adriacola sp. nov. isolated in the Harbour of Susak.</title>
        <authorList>
            <person name="Schoch T."/>
            <person name="Reich S.J."/>
            <person name="Stoeferle S."/>
            <person name="Flaiz M."/>
            <person name="Kazda M."/>
            <person name="Riedel C.U."/>
            <person name="Duerre P."/>
        </authorList>
    </citation>
    <scope>NUCLEOTIDE SEQUENCE</scope>
    <source>
        <strain evidence="3">TS8</strain>
    </source>
</reference>
<dbReference type="PANTHER" id="PTHR38034">
    <property type="entry name" value="INNER MEMBRANE PROTEIN YPJD"/>
    <property type="match status" value="1"/>
</dbReference>
<evidence type="ECO:0000313" key="4">
    <source>
        <dbReference type="Proteomes" id="UP001163726"/>
    </source>
</evidence>
<proteinExistence type="predicted"/>
<feature type="transmembrane region" description="Helical" evidence="1">
    <location>
        <begin position="60"/>
        <end position="83"/>
    </location>
</feature>
<sequence>MILAPLAITCYLLSAIGLLLAFLNKRTINFISLTTIGMVGLLMHILFIGQHYQFNDEHAYSLLLATNVMSATVMLISSGFAIYSRNFFALPVNLLFSALVLLASLFIPIEQTSFATWSLETLWHIGLAVVSFAILLIATLLAVQYSFIASRLKHHDLSVLSLPMPPLDAIEKQIFGLLKLGVLVLTASIVTGFFFIDNLLGSGQAHKAILSILAWICFVTVIVGHLKLGWRGKRILVLSTLGSVLLTLGYFGSRLIKEFILR</sequence>
<dbReference type="Pfam" id="PF01578">
    <property type="entry name" value="Cytochrom_C_asm"/>
    <property type="match status" value="1"/>
</dbReference>
<keyword evidence="1" id="KW-0472">Membrane</keyword>
<protein>
    <submittedName>
        <fullName evidence="3">Cytochrome c biogenesis protein CcsA</fullName>
    </submittedName>
</protein>
<evidence type="ECO:0000259" key="2">
    <source>
        <dbReference type="Pfam" id="PF01578"/>
    </source>
</evidence>
<dbReference type="RefSeq" id="WP_268075711.1">
    <property type="nucleotide sequence ID" value="NZ_CP109965.1"/>
</dbReference>
<accession>A0ABY7ANU8</accession>
<feature type="transmembrane region" description="Helical" evidence="1">
    <location>
        <begin position="174"/>
        <end position="196"/>
    </location>
</feature>
<feature type="transmembrane region" description="Helical" evidence="1">
    <location>
        <begin position="30"/>
        <end position="48"/>
    </location>
</feature>
<dbReference type="InterPro" id="IPR052372">
    <property type="entry name" value="YpjD/HemX"/>
</dbReference>
<evidence type="ECO:0000313" key="3">
    <source>
        <dbReference type="EMBL" id="WAJ71234.1"/>
    </source>
</evidence>
<feature type="transmembrane region" description="Helical" evidence="1">
    <location>
        <begin position="208"/>
        <end position="228"/>
    </location>
</feature>
<name>A0ABY7ANU8_9ALTE</name>
<keyword evidence="1" id="KW-0812">Transmembrane</keyword>
<feature type="domain" description="Cytochrome c assembly protein" evidence="2">
    <location>
        <begin position="41"/>
        <end position="260"/>
    </location>
</feature>
<feature type="transmembrane region" description="Helical" evidence="1">
    <location>
        <begin position="121"/>
        <end position="143"/>
    </location>
</feature>
<dbReference type="InterPro" id="IPR002541">
    <property type="entry name" value="Cyt_c_assembly"/>
</dbReference>
<gene>
    <name evidence="3" type="primary">ccsA</name>
    <name evidence="3" type="ORF">OLW01_05390</name>
</gene>
<dbReference type="PANTHER" id="PTHR38034:SF1">
    <property type="entry name" value="INNER MEMBRANE PROTEIN YPJD"/>
    <property type="match status" value="1"/>
</dbReference>
<feature type="transmembrane region" description="Helical" evidence="1">
    <location>
        <begin position="235"/>
        <end position="256"/>
    </location>
</feature>
<keyword evidence="4" id="KW-1185">Reference proteome</keyword>
<feature type="transmembrane region" description="Helical" evidence="1">
    <location>
        <begin position="90"/>
        <end position="109"/>
    </location>
</feature>
<dbReference type="Proteomes" id="UP001163726">
    <property type="component" value="Chromosome"/>
</dbReference>
<organism evidence="3 4">
    <name type="scientific">Catenovulum adriaticum</name>
    <dbReference type="NCBI Taxonomy" id="2984846"/>
    <lineage>
        <taxon>Bacteria</taxon>
        <taxon>Pseudomonadati</taxon>
        <taxon>Pseudomonadota</taxon>
        <taxon>Gammaproteobacteria</taxon>
        <taxon>Alteromonadales</taxon>
        <taxon>Alteromonadaceae</taxon>
        <taxon>Catenovulum</taxon>
    </lineage>
</organism>
<dbReference type="EMBL" id="CP109965">
    <property type="protein sequence ID" value="WAJ71234.1"/>
    <property type="molecule type" value="Genomic_DNA"/>
</dbReference>